<organism evidence="4 5">
    <name type="scientific">Stentor coeruleus</name>
    <dbReference type="NCBI Taxonomy" id="5963"/>
    <lineage>
        <taxon>Eukaryota</taxon>
        <taxon>Sar</taxon>
        <taxon>Alveolata</taxon>
        <taxon>Ciliophora</taxon>
        <taxon>Postciliodesmatophora</taxon>
        <taxon>Heterotrichea</taxon>
        <taxon>Heterotrichida</taxon>
        <taxon>Stentoridae</taxon>
        <taxon>Stentor</taxon>
    </lineage>
</organism>
<evidence type="ECO:0000256" key="3">
    <source>
        <dbReference type="SAM" id="MobiDB-lite"/>
    </source>
</evidence>
<keyword evidence="2" id="KW-0677">Repeat</keyword>
<dbReference type="PANTHER" id="PTHR15454:SF56">
    <property type="entry name" value="PROTEIN PHOSPHATASE 1 REGULATORY SUBUNIT 7-RELATED"/>
    <property type="match status" value="1"/>
</dbReference>
<dbReference type="Proteomes" id="UP000187209">
    <property type="component" value="Unassembled WGS sequence"/>
</dbReference>
<dbReference type="EMBL" id="MPUH01000167">
    <property type="protein sequence ID" value="OMJ87817.1"/>
    <property type="molecule type" value="Genomic_DNA"/>
</dbReference>
<gene>
    <name evidence="4" type="ORF">SteCoe_10379</name>
</gene>
<dbReference type="SMART" id="SM00365">
    <property type="entry name" value="LRR_SD22"/>
    <property type="match status" value="3"/>
</dbReference>
<feature type="region of interest" description="Disordered" evidence="3">
    <location>
        <begin position="338"/>
        <end position="362"/>
    </location>
</feature>
<evidence type="ECO:0000256" key="2">
    <source>
        <dbReference type="ARBA" id="ARBA00022737"/>
    </source>
</evidence>
<evidence type="ECO:0000256" key="1">
    <source>
        <dbReference type="ARBA" id="ARBA00022614"/>
    </source>
</evidence>
<proteinExistence type="predicted"/>
<feature type="region of interest" description="Disordered" evidence="3">
    <location>
        <begin position="375"/>
        <end position="406"/>
    </location>
</feature>
<keyword evidence="1" id="KW-0433">Leucine-rich repeat</keyword>
<dbReference type="InterPro" id="IPR032675">
    <property type="entry name" value="LRR_dom_sf"/>
</dbReference>
<feature type="compositionally biased region" description="Polar residues" evidence="3">
    <location>
        <begin position="338"/>
        <end position="359"/>
    </location>
</feature>
<reference evidence="4 5" key="1">
    <citation type="submission" date="2016-11" db="EMBL/GenBank/DDBJ databases">
        <title>The macronuclear genome of Stentor coeruleus: a giant cell with tiny introns.</title>
        <authorList>
            <person name="Slabodnick M."/>
            <person name="Ruby J.G."/>
            <person name="Reiff S.B."/>
            <person name="Swart E.C."/>
            <person name="Gosai S."/>
            <person name="Prabakaran S."/>
            <person name="Witkowska E."/>
            <person name="Larue G.E."/>
            <person name="Fisher S."/>
            <person name="Freeman R.M."/>
            <person name="Gunawardena J."/>
            <person name="Chu W."/>
            <person name="Stover N.A."/>
            <person name="Gregory B.D."/>
            <person name="Nowacki M."/>
            <person name="Derisi J."/>
            <person name="Roy S.W."/>
            <person name="Marshall W.F."/>
            <person name="Sood P."/>
        </authorList>
    </citation>
    <scope>NUCLEOTIDE SEQUENCE [LARGE SCALE GENOMIC DNA]</scope>
    <source>
        <strain evidence="4">WM001</strain>
    </source>
</reference>
<protein>
    <submittedName>
        <fullName evidence="4">Uncharacterized protein</fullName>
    </submittedName>
</protein>
<dbReference type="SUPFAM" id="SSF52075">
    <property type="entry name" value="Outer arm dynein light chain 1"/>
    <property type="match status" value="1"/>
</dbReference>
<feature type="compositionally biased region" description="Low complexity" evidence="3">
    <location>
        <begin position="392"/>
        <end position="406"/>
    </location>
</feature>
<keyword evidence="5" id="KW-1185">Reference proteome</keyword>
<dbReference type="AlphaFoldDB" id="A0A1R2CFL4"/>
<evidence type="ECO:0000313" key="5">
    <source>
        <dbReference type="Proteomes" id="UP000187209"/>
    </source>
</evidence>
<dbReference type="PANTHER" id="PTHR15454">
    <property type="entry name" value="NISCHARIN RELATED"/>
    <property type="match status" value="1"/>
</dbReference>
<dbReference type="InterPro" id="IPR001611">
    <property type="entry name" value="Leu-rich_rpt"/>
</dbReference>
<name>A0A1R2CFL4_9CILI</name>
<sequence length="472" mass="53525">MNKKGVMERVSWYQELRKIFSTNSEHNMILKAKLLQCLTDNIERFPLKNPKEYYNSNSVQGFSFEDVYKQIESMPRAIKWDEILDSFAYLSIYTKGFEKSGTVSPVQERSEKQFDENKSPSKETLKEDFPLVKFYNLSEIAMNQNLKFLSLGGNLINSASYEFPSSLIALNLSYNIISDFQPAKPLSNLKFLNLSHNLIENLPDITSIITLNELYISNNRLNVANFLFSIKNLTILDLSSNLIENFEDLAMLSVSSKLSALSLLDNPLYNKPGYLITIKELFSRLLYTDHQDMSSLSNYKQFGFSSEPTRSPEKSKENILLKSDPNFSMLSSFHGQNSIMSTDNQSKTTKNTPNRSGSLESRLVSGCLGIPKNIKYSSSKHMRSRSNGPGGSLPTTPSLNNSSLNTSHKKHNTMIIKNNSSKQRLKVFGDPYTIMLVGPPAVKNIFRSQGNNNKNTSIDLSKFKYMKTRKNP</sequence>
<evidence type="ECO:0000313" key="4">
    <source>
        <dbReference type="EMBL" id="OMJ87817.1"/>
    </source>
</evidence>
<dbReference type="Gene3D" id="3.80.10.10">
    <property type="entry name" value="Ribonuclease Inhibitor"/>
    <property type="match status" value="2"/>
</dbReference>
<accession>A0A1R2CFL4</accession>
<dbReference type="GO" id="GO:0005737">
    <property type="term" value="C:cytoplasm"/>
    <property type="evidence" value="ECO:0007669"/>
    <property type="project" value="TreeGrafter"/>
</dbReference>
<comment type="caution">
    <text evidence="4">The sequence shown here is derived from an EMBL/GenBank/DDBJ whole genome shotgun (WGS) entry which is preliminary data.</text>
</comment>
<dbReference type="PROSITE" id="PS51450">
    <property type="entry name" value="LRR"/>
    <property type="match status" value="2"/>
</dbReference>
<dbReference type="OrthoDB" id="272149at2759"/>